<keyword evidence="2" id="KW-1185">Reference proteome</keyword>
<proteinExistence type="predicted"/>
<dbReference type="Proteomes" id="UP001318920">
    <property type="component" value="Unassembled WGS sequence"/>
</dbReference>
<comment type="caution">
    <text evidence="1">The sequence shown here is derived from an EMBL/GenBank/DDBJ whole genome shotgun (WGS) entry which is preliminary data.</text>
</comment>
<organism evidence="1 2">
    <name type="scientific">Citrobacter cronae</name>
    <dbReference type="NCBI Taxonomy" id="1748967"/>
    <lineage>
        <taxon>Bacteria</taxon>
        <taxon>Pseudomonadati</taxon>
        <taxon>Pseudomonadota</taxon>
        <taxon>Gammaproteobacteria</taxon>
        <taxon>Enterobacterales</taxon>
        <taxon>Enterobacteriaceae</taxon>
        <taxon>Citrobacter</taxon>
        <taxon>Citrobacter freundii complex</taxon>
    </lineage>
</organism>
<dbReference type="EMBL" id="JADWNA010000003">
    <property type="protein sequence ID" value="MBJ8389762.1"/>
    <property type="molecule type" value="Genomic_DNA"/>
</dbReference>
<evidence type="ECO:0000313" key="1">
    <source>
        <dbReference type="EMBL" id="MBJ8389762.1"/>
    </source>
</evidence>
<protein>
    <submittedName>
        <fullName evidence="1">Uncharacterized protein</fullName>
    </submittedName>
</protein>
<sequence length="259" mass="29621">MDEKYLDVFSTVLIYSQLWPVAEALTGLCSNEDVRDRNVVAVMFQDDILIEIMRVQPELVILDISPRASCALLNKLRHYHPSLSVIITQPRFLFSDRVVAEYFGNIWLKEYDSLLAGYPAVLLPEHLIYDALAGIECGGTSFYRGYTELPVLQASLTDRIRCRLFDISGSSRLCEVVMEWLAKGVTPLETGLSLARSSKVVYHYRWQAMRLLNIHNPTKDFIPSLTVEITLTENESDRYSRRHIFMNGRKNQVITVGEV</sequence>
<reference evidence="1 2" key="1">
    <citation type="submission" date="2020-11" db="EMBL/GenBank/DDBJ databases">
        <title>Enhanced detection system for hospital associated transmission using whole genome sequencing surveillance.</title>
        <authorList>
            <person name="Harrison L.H."/>
            <person name="Van Tyne D."/>
            <person name="Marsh J.W."/>
            <person name="Griffith M.P."/>
            <person name="Snyder D.J."/>
            <person name="Cooper V.S."/>
            <person name="Mustapha M."/>
        </authorList>
    </citation>
    <scope>NUCLEOTIDE SEQUENCE [LARGE SCALE GENOMIC DNA]</scope>
    <source>
        <strain evidence="1 2">CB00171</strain>
    </source>
</reference>
<accession>A0ABS1A1R0</accession>
<gene>
    <name evidence="1" type="ORF">I6M80_05800</name>
</gene>
<dbReference type="RefSeq" id="WP_110496450.1">
    <property type="nucleotide sequence ID" value="NZ_JADWNA010000003.1"/>
</dbReference>
<name>A0ABS1A1R0_9ENTR</name>
<evidence type="ECO:0000313" key="2">
    <source>
        <dbReference type="Proteomes" id="UP001318920"/>
    </source>
</evidence>